<comment type="caution">
    <text evidence="4">The sequence shown here is derived from an EMBL/GenBank/DDBJ whole genome shotgun (WGS) entry which is preliminary data.</text>
</comment>
<dbReference type="CDD" id="cd00267">
    <property type="entry name" value="ABC_ATPase"/>
    <property type="match status" value="1"/>
</dbReference>
<evidence type="ECO:0000259" key="2">
    <source>
        <dbReference type="Pfam" id="PF13476"/>
    </source>
</evidence>
<dbReference type="OrthoDB" id="3322489at2"/>
<proteinExistence type="predicted"/>
<dbReference type="Gene3D" id="3.40.50.300">
    <property type="entry name" value="P-loop containing nucleotide triphosphate hydrolases"/>
    <property type="match status" value="2"/>
</dbReference>
<dbReference type="Pfam" id="PF20469">
    <property type="entry name" value="OLD-like_TOPRIM"/>
    <property type="match status" value="1"/>
</dbReference>
<dbReference type="Proteomes" id="UP000003856">
    <property type="component" value="Unassembled WGS sequence"/>
</dbReference>
<reference evidence="4 5" key="1">
    <citation type="submission" date="2009-05" db="EMBL/GenBank/DDBJ databases">
        <title>The draft genome of Acidovorax delafieldii 2AN.</title>
        <authorList>
            <consortium name="US DOE Joint Genome Institute (JGI-PGF)"/>
            <person name="Lucas S."/>
            <person name="Copeland A."/>
            <person name="Lapidus A."/>
            <person name="Glavina del Rio T."/>
            <person name="Tice H."/>
            <person name="Bruce D."/>
            <person name="Goodwin L."/>
            <person name="Pitluck S."/>
            <person name="Larimer F."/>
            <person name="Land M.L."/>
            <person name="Hauser L."/>
            <person name="Shelobolina E.S."/>
            <person name="Picardal F."/>
            <person name="Roden E."/>
            <person name="Emerson D."/>
        </authorList>
    </citation>
    <scope>NUCLEOTIDE SEQUENCE [LARGE SCALE GENOMIC DNA]</scope>
    <source>
        <strain evidence="4 5">2AN</strain>
    </source>
</reference>
<keyword evidence="5" id="KW-1185">Reference proteome</keyword>
<dbReference type="InterPro" id="IPR051396">
    <property type="entry name" value="Bact_Antivir_Def_Nuclease"/>
</dbReference>
<dbReference type="Pfam" id="PF13304">
    <property type="entry name" value="AAA_21"/>
    <property type="match status" value="1"/>
</dbReference>
<dbReference type="PANTHER" id="PTHR43581:SF4">
    <property type="entry name" value="ATP_GTP PHOSPHATASE"/>
    <property type="match status" value="1"/>
</dbReference>
<evidence type="ECO:0000259" key="1">
    <source>
        <dbReference type="Pfam" id="PF13304"/>
    </source>
</evidence>
<dbReference type="AlphaFoldDB" id="C5T068"/>
<dbReference type="InterPro" id="IPR003959">
    <property type="entry name" value="ATPase_AAA_core"/>
</dbReference>
<dbReference type="SUPFAM" id="SSF52540">
    <property type="entry name" value="P-loop containing nucleoside triphosphate hydrolases"/>
    <property type="match status" value="1"/>
</dbReference>
<feature type="domain" description="Rad50/SbcC-type AAA" evidence="2">
    <location>
        <begin position="5"/>
        <end position="81"/>
    </location>
</feature>
<dbReference type="InterPro" id="IPR034139">
    <property type="entry name" value="TOPRIM_OLD"/>
</dbReference>
<dbReference type="PANTHER" id="PTHR43581">
    <property type="entry name" value="ATP/GTP PHOSPHATASE"/>
    <property type="match status" value="1"/>
</dbReference>
<dbReference type="Pfam" id="PF13476">
    <property type="entry name" value="AAA_23"/>
    <property type="match status" value="1"/>
</dbReference>
<evidence type="ECO:0000313" key="4">
    <source>
        <dbReference type="EMBL" id="EER62176.1"/>
    </source>
</evidence>
<evidence type="ECO:0000313" key="5">
    <source>
        <dbReference type="Proteomes" id="UP000003856"/>
    </source>
</evidence>
<name>C5T068_ACIDE</name>
<dbReference type="GO" id="GO:0005524">
    <property type="term" value="F:ATP binding"/>
    <property type="evidence" value="ECO:0007669"/>
    <property type="project" value="InterPro"/>
</dbReference>
<gene>
    <name evidence="4" type="ORF">AcdelDRAFT_0298</name>
</gene>
<dbReference type="InterPro" id="IPR038729">
    <property type="entry name" value="Rad50/SbcC_AAA"/>
</dbReference>
<evidence type="ECO:0000259" key="3">
    <source>
        <dbReference type="Pfam" id="PF20469"/>
    </source>
</evidence>
<organism evidence="4 5">
    <name type="scientific">Acidovorax delafieldii 2AN</name>
    <dbReference type="NCBI Taxonomy" id="573060"/>
    <lineage>
        <taxon>Bacteria</taxon>
        <taxon>Pseudomonadati</taxon>
        <taxon>Pseudomonadota</taxon>
        <taxon>Betaproteobacteria</taxon>
        <taxon>Burkholderiales</taxon>
        <taxon>Comamonadaceae</taxon>
        <taxon>Acidovorax</taxon>
    </lineage>
</organism>
<protein>
    <submittedName>
        <fullName evidence="4">SMC domain protein</fullName>
    </submittedName>
</protein>
<dbReference type="GO" id="GO:0016887">
    <property type="term" value="F:ATP hydrolysis activity"/>
    <property type="evidence" value="ECO:0007669"/>
    <property type="project" value="InterPro"/>
</dbReference>
<feature type="domain" description="ATPase AAA-type core" evidence="1">
    <location>
        <begin position="299"/>
        <end position="358"/>
    </location>
</feature>
<dbReference type="CDD" id="cd01026">
    <property type="entry name" value="TOPRIM_OLD"/>
    <property type="match status" value="1"/>
</dbReference>
<sequence>MFLSQLTIKNFRQFGAADPLFSIEFREGVTALVGENDAGKTAVIDAIRHALTTRDMEFMRVQPEDFHIRTDGQQATEITIRARLSGLTDGEKGAFAEYLTYEGAEVALYVHWFARRLSETPGSRRWVDITVRSGPAGEGPPFDATVRQLLATAYLRPLRDAEREMSPGRGSRLSQILNNFPEIKKGQPFDPTSPPADAAQAANLSLSGLSDYLRHLVDQHEGIGGAQKAINTDYLAHLSLAGEALHGRISFAEGGTDTARLRQILERLELDLLAGPDGRSRGTYGLGSNNLLFMACELLLLGKEPDGLPLLLIEEPEAHLHPQRQLRLMEFLEAAAEPLAEGTRRQVQVIVTSHSPNLTSKIPLQNLVLLHRRGAYSMAEGHTHLSKSDYRFLQRFLDVTKANLFFARGLIVVEGDGEALLVPTLARLIGRDLTQHGVSIVNVGGTGLRRYARILQRQDPAKGVFAIPTACLADMDVMPDCAPRILELVTDDADPKWTSPRRKWRIKREFGATPADRQAGLQAKRVRLSEGDGQNVRTFVADEWTLEYDLAFAGLAEEVYIAAVLAANDDPLNDDKKTHADVKAAAKLDYAALVVQAAGDREVLCSHVYEMFSSKRASKSIAGQHLAELLSEQARTGEIDGAWLSARLPAYIREAVAFATTSLAPAVVPLAPTA</sequence>
<dbReference type="GO" id="GO:0006302">
    <property type="term" value="P:double-strand break repair"/>
    <property type="evidence" value="ECO:0007669"/>
    <property type="project" value="InterPro"/>
</dbReference>
<dbReference type="RefSeq" id="WP_005792944.1">
    <property type="nucleotide sequence ID" value="NZ_ACQT01000003.1"/>
</dbReference>
<dbReference type="EMBL" id="ACQT01000003">
    <property type="protein sequence ID" value="EER62176.1"/>
    <property type="molecule type" value="Genomic_DNA"/>
</dbReference>
<accession>C5T068</accession>
<dbReference type="PATRIC" id="fig|573060.9.peg.4969"/>
<dbReference type="InterPro" id="IPR027417">
    <property type="entry name" value="P-loop_NTPase"/>
</dbReference>
<feature type="domain" description="OLD protein-like TOPRIM" evidence="3">
    <location>
        <begin position="405"/>
        <end position="476"/>
    </location>
</feature>